<accession>A0A1Z4V1K7</accession>
<evidence type="ECO:0000259" key="1">
    <source>
        <dbReference type="Pfam" id="PF12770"/>
    </source>
</evidence>
<evidence type="ECO:0000313" key="3">
    <source>
        <dbReference type="Proteomes" id="UP000218702"/>
    </source>
</evidence>
<sequence length="487" mass="53918">MKNFKISSISLIPQLASSWIMLLTTVSIPVNTVQANDLYLKPSTANIDTISNSANQTSIYKQLQKNLINQNKPEAALEISERSHNGEFWELLTSHKSKQIAVSLSSEQIKQVAKQQNATIVQYSIINDEFVIAGQKQTQESELLIWVIKPTGEIALRQVNLKPLWQKENTSLSDLVAESRLRMGAQHRNNKEIKVVPTEEHIYKKHLQKLHEILIQPIADLLPNQPDKHIIFIPQGDLFFVPFAALQDTKGQYLIEKHTIATAPSIQVLDLLYQRKQQNQGLVKDVLIVGNPIMPTKPLQPGENPPETFNLPGAEQEAKQIAGIFNTQALTGKAATETAIVQRMPQAKIIHLAASNVRSKEGEFSDVLALGTSEQDDGWLTSEEIINLNLKAELVVLSGNDTAIGKVTNDGVIGLSRSFLTAGATSVIGSLWCVSDMATAFLMTEFYQELSKNPDKAAALRQAMLITMKKYPNPMSWAGFTLIGNSQ</sequence>
<dbReference type="RefSeq" id="WP_231940028.1">
    <property type="nucleotide sequence ID" value="NZ_AP018316.1"/>
</dbReference>
<dbReference type="InterPro" id="IPR024983">
    <property type="entry name" value="CHAT_dom"/>
</dbReference>
<dbReference type="AlphaFoldDB" id="A0A1Z4V1K7"/>
<dbReference type="PANTHER" id="PTHR10098">
    <property type="entry name" value="RAPSYN-RELATED"/>
    <property type="match status" value="1"/>
</dbReference>
<proteinExistence type="predicted"/>
<gene>
    <name evidence="2" type="ORF">NIES806_15700</name>
</gene>
<dbReference type="Proteomes" id="UP000218702">
    <property type="component" value="Chromosome"/>
</dbReference>
<organism evidence="2 3">
    <name type="scientific">Dolichospermum compactum NIES-806</name>
    <dbReference type="NCBI Taxonomy" id="1973481"/>
    <lineage>
        <taxon>Bacteria</taxon>
        <taxon>Bacillati</taxon>
        <taxon>Cyanobacteriota</taxon>
        <taxon>Cyanophyceae</taxon>
        <taxon>Nostocales</taxon>
        <taxon>Aphanizomenonaceae</taxon>
        <taxon>Dolichospermum</taxon>
        <taxon>Dolichospermum compactum</taxon>
    </lineage>
</organism>
<protein>
    <recommendedName>
        <fullName evidence="1">CHAT domain-containing protein</fullName>
    </recommendedName>
</protein>
<name>A0A1Z4V1K7_9CYAN</name>
<reference evidence="2 3" key="1">
    <citation type="submission" date="2017-06" db="EMBL/GenBank/DDBJ databases">
        <title>Genome sequencing of cyanobaciteial culture collection at National Institute for Environmental Studies (NIES).</title>
        <authorList>
            <person name="Hirose Y."/>
            <person name="Shimura Y."/>
            <person name="Fujisawa T."/>
            <person name="Nakamura Y."/>
            <person name="Kawachi M."/>
        </authorList>
    </citation>
    <scope>NUCLEOTIDE SEQUENCE [LARGE SCALE GENOMIC DNA]</scope>
    <source>
        <strain evidence="2 3">NIES-806</strain>
    </source>
</reference>
<feature type="domain" description="CHAT" evidence="1">
    <location>
        <begin position="205"/>
        <end position="485"/>
    </location>
</feature>
<evidence type="ECO:0000313" key="2">
    <source>
        <dbReference type="EMBL" id="BAZ85367.1"/>
    </source>
</evidence>
<dbReference type="KEGG" id="dcm:NIES806_15700"/>
<dbReference type="PANTHER" id="PTHR10098:SF108">
    <property type="entry name" value="TETRATRICOPEPTIDE REPEAT PROTEIN 28"/>
    <property type="match status" value="1"/>
</dbReference>
<dbReference type="Pfam" id="PF12770">
    <property type="entry name" value="CHAT"/>
    <property type="match status" value="1"/>
</dbReference>
<dbReference type="EMBL" id="AP018316">
    <property type="protein sequence ID" value="BAZ85367.1"/>
    <property type="molecule type" value="Genomic_DNA"/>
</dbReference>
<keyword evidence="3" id="KW-1185">Reference proteome</keyword>